<dbReference type="Proteomes" id="UP000005104">
    <property type="component" value="Chromosome"/>
</dbReference>
<name>H5XTJ1_9FIRM</name>
<evidence type="ECO:0000256" key="1">
    <source>
        <dbReference type="SAM" id="SignalP"/>
    </source>
</evidence>
<keyword evidence="1" id="KW-0732">Signal</keyword>
<feature type="signal peptide" evidence="1">
    <location>
        <begin position="1"/>
        <end position="23"/>
    </location>
</feature>
<gene>
    <name evidence="2" type="ORF">DesyoDRAFT_1433</name>
</gene>
<dbReference type="HOGENOM" id="CLU_989481_0_0_9"/>
<dbReference type="EMBL" id="CM001441">
    <property type="protein sequence ID" value="EHQ88590.1"/>
    <property type="molecule type" value="Genomic_DNA"/>
</dbReference>
<evidence type="ECO:0000313" key="2">
    <source>
        <dbReference type="EMBL" id="EHQ88590.1"/>
    </source>
</evidence>
<organism evidence="2 3">
    <name type="scientific">Desulfosporosinus youngiae DSM 17734</name>
    <dbReference type="NCBI Taxonomy" id="768710"/>
    <lineage>
        <taxon>Bacteria</taxon>
        <taxon>Bacillati</taxon>
        <taxon>Bacillota</taxon>
        <taxon>Clostridia</taxon>
        <taxon>Eubacteriales</taxon>
        <taxon>Desulfitobacteriaceae</taxon>
        <taxon>Desulfosporosinus</taxon>
    </lineage>
</organism>
<evidence type="ECO:0000313" key="3">
    <source>
        <dbReference type="Proteomes" id="UP000005104"/>
    </source>
</evidence>
<keyword evidence="3" id="KW-1185">Reference proteome</keyword>
<dbReference type="RefSeq" id="WP_007781188.1">
    <property type="nucleotide sequence ID" value="NZ_CM001441.1"/>
</dbReference>
<dbReference type="eggNOG" id="ENOG5032WVV">
    <property type="taxonomic scope" value="Bacteria"/>
</dbReference>
<feature type="chain" id="PRO_5003600788" evidence="1">
    <location>
        <begin position="24"/>
        <end position="281"/>
    </location>
</feature>
<reference evidence="2 3" key="1">
    <citation type="submission" date="2011-11" db="EMBL/GenBank/DDBJ databases">
        <title>The Noncontiguous Finished genome of Desulfosporosinus youngiae DSM 17734.</title>
        <authorList>
            <consortium name="US DOE Joint Genome Institute (JGI-PGF)"/>
            <person name="Lucas S."/>
            <person name="Han J."/>
            <person name="Lapidus A."/>
            <person name="Cheng J.-F."/>
            <person name="Goodwin L."/>
            <person name="Pitluck S."/>
            <person name="Peters L."/>
            <person name="Ovchinnikova G."/>
            <person name="Lu M."/>
            <person name="Land M.L."/>
            <person name="Hauser L."/>
            <person name="Pester M."/>
            <person name="Spring S."/>
            <person name="Ollivier B."/>
            <person name="Rattei T."/>
            <person name="Klenk H.-P."/>
            <person name="Wagner M."/>
            <person name="Loy A."/>
            <person name="Woyke T.J."/>
        </authorList>
    </citation>
    <scope>NUCLEOTIDE SEQUENCE [LARGE SCALE GENOMIC DNA]</scope>
    <source>
        <strain evidence="2 3">DSM 17734</strain>
    </source>
</reference>
<proteinExistence type="predicted"/>
<sequence>MKKLLALLCTLLLSISLVSPAFAQEKVIESKSINEYQYIKELKQKSDIELKDMGLDDNQITELKNLDYGKGLKERSKLDKKILKNMGYSNVQIEQLQDFQGTEAEIIALAASVNLNVENNGLTYDSALDRSYWTVSFDWSWSSEPFWLLQDIIGSGWSPDFSLVTSTSSSYQKVRYKRNTTGATWTSTKPFTLSNLNCAQSSFAMSGGHDPNWDWYDWADSGSGYVKVTKAGKVRDMQMRIAYGHSQITTSNPSLGYPWGIYFTFSSSVNQEASKTIQYYY</sequence>
<dbReference type="AlphaFoldDB" id="H5XTJ1"/>
<dbReference type="OrthoDB" id="2084789at2"/>
<accession>H5XTJ1</accession>
<protein>
    <submittedName>
        <fullName evidence="2">Uncharacterized protein</fullName>
    </submittedName>
</protein>